<dbReference type="AlphaFoldDB" id="A0D1X1"/>
<evidence type="ECO:0000313" key="2">
    <source>
        <dbReference type="Proteomes" id="UP000000600"/>
    </source>
</evidence>
<dbReference type="GeneID" id="5030220"/>
<dbReference type="RefSeq" id="XP_001444435.1">
    <property type="nucleotide sequence ID" value="XM_001444398.1"/>
</dbReference>
<dbReference type="Proteomes" id="UP000000600">
    <property type="component" value="Unassembled WGS sequence"/>
</dbReference>
<organism evidence="1 2">
    <name type="scientific">Paramecium tetraurelia</name>
    <dbReference type="NCBI Taxonomy" id="5888"/>
    <lineage>
        <taxon>Eukaryota</taxon>
        <taxon>Sar</taxon>
        <taxon>Alveolata</taxon>
        <taxon>Ciliophora</taxon>
        <taxon>Intramacronucleata</taxon>
        <taxon>Oligohymenophorea</taxon>
        <taxon>Peniculida</taxon>
        <taxon>Parameciidae</taxon>
        <taxon>Paramecium</taxon>
    </lineage>
</organism>
<name>A0D1X1_PARTE</name>
<accession>A0D1X1</accession>
<dbReference type="InParanoid" id="A0D1X1"/>
<proteinExistence type="predicted"/>
<dbReference type="EMBL" id="CT868252">
    <property type="protein sequence ID" value="CAK77038.1"/>
    <property type="molecule type" value="Genomic_DNA"/>
</dbReference>
<dbReference type="KEGG" id="ptm:GSPATT00012563001"/>
<evidence type="ECO:0000313" key="1">
    <source>
        <dbReference type="EMBL" id="CAK77038.1"/>
    </source>
</evidence>
<protein>
    <submittedName>
        <fullName evidence="1">Uncharacterized protein</fullName>
    </submittedName>
</protein>
<dbReference type="HOGENOM" id="CLU_2676389_0_0_1"/>
<keyword evidence="2" id="KW-1185">Reference proteome</keyword>
<gene>
    <name evidence="1" type="ORF">GSPATT00012563001</name>
</gene>
<reference evidence="1 2" key="1">
    <citation type="journal article" date="2006" name="Nature">
        <title>Global trends of whole-genome duplications revealed by the ciliate Paramecium tetraurelia.</title>
        <authorList>
            <consortium name="Genoscope"/>
            <person name="Aury J.-M."/>
            <person name="Jaillon O."/>
            <person name="Duret L."/>
            <person name="Noel B."/>
            <person name="Jubin C."/>
            <person name="Porcel B.M."/>
            <person name="Segurens B."/>
            <person name="Daubin V."/>
            <person name="Anthouard V."/>
            <person name="Aiach N."/>
            <person name="Arnaiz O."/>
            <person name="Billaut A."/>
            <person name="Beisson J."/>
            <person name="Blanc I."/>
            <person name="Bouhouche K."/>
            <person name="Camara F."/>
            <person name="Duharcourt S."/>
            <person name="Guigo R."/>
            <person name="Gogendeau D."/>
            <person name="Katinka M."/>
            <person name="Keller A.-M."/>
            <person name="Kissmehl R."/>
            <person name="Klotz C."/>
            <person name="Koll F."/>
            <person name="Le Moue A."/>
            <person name="Lepere C."/>
            <person name="Malinsky S."/>
            <person name="Nowacki M."/>
            <person name="Nowak J.K."/>
            <person name="Plattner H."/>
            <person name="Poulain J."/>
            <person name="Ruiz F."/>
            <person name="Serrano V."/>
            <person name="Zagulski M."/>
            <person name="Dessen P."/>
            <person name="Betermier M."/>
            <person name="Weissenbach J."/>
            <person name="Scarpelli C."/>
            <person name="Schachter V."/>
            <person name="Sperling L."/>
            <person name="Meyer E."/>
            <person name="Cohen J."/>
            <person name="Wincker P."/>
        </authorList>
    </citation>
    <scope>NUCLEOTIDE SEQUENCE [LARGE SCALE GENOMIC DNA]</scope>
    <source>
        <strain evidence="1 2">Stock d4-2</strain>
    </source>
</reference>
<sequence length="75" mass="8784">MQDEKTLRQYEIGAKVKNFIPQITNYLKILQDLEFIPSDGTKLIKRISLPQNQAKSDKQYQFHGTRNSMITLLMI</sequence>